<accession>A0A2D0MXX4</accession>
<gene>
    <name evidence="3" type="ORF">CRP01_39535</name>
</gene>
<dbReference type="OrthoDB" id="9770043at2"/>
<name>A0A2D0MXX4_FLAN2</name>
<dbReference type="Gene3D" id="2.120.10.30">
    <property type="entry name" value="TolB, C-terminal domain"/>
    <property type="match status" value="1"/>
</dbReference>
<dbReference type="PANTHER" id="PTHR19328">
    <property type="entry name" value="HEDGEHOG-INTERACTING PROTEIN"/>
    <property type="match status" value="1"/>
</dbReference>
<evidence type="ECO:0000313" key="4">
    <source>
        <dbReference type="Proteomes" id="UP000223913"/>
    </source>
</evidence>
<evidence type="ECO:0000259" key="1">
    <source>
        <dbReference type="Pfam" id="PF07995"/>
    </source>
</evidence>
<dbReference type="Pfam" id="PF18962">
    <property type="entry name" value="Por_Secre_tail"/>
    <property type="match status" value="1"/>
</dbReference>
<proteinExistence type="predicted"/>
<dbReference type="NCBIfam" id="TIGR04183">
    <property type="entry name" value="Por_Secre_tail"/>
    <property type="match status" value="1"/>
</dbReference>
<dbReference type="InterPro" id="IPR012938">
    <property type="entry name" value="Glc/Sorbosone_DH"/>
</dbReference>
<feature type="domain" description="Secretion system C-terminal sorting" evidence="2">
    <location>
        <begin position="440"/>
        <end position="512"/>
    </location>
</feature>
<comment type="caution">
    <text evidence="3">The sequence shown here is derived from an EMBL/GenBank/DDBJ whole genome shotgun (WGS) entry which is preliminary data.</text>
</comment>
<sequence length="514" mass="57754">MRQIRIGELPGIPHGVLRAVFIFSRTIASAFPRKLSFLFRPLSKTFALMKNLFLFLLLTAGSYGMQAQIQLELQLLADGFSQPVDIANAGDERLFVVEKAGRIRILQKDGQVNPEPFLDIRDRVSSQVEFGLLGLTFHPNYTDNGYFFVNHIDKDGNTVIVRYQVATDDPDRADLNSATTLLSILQPSTIHNGGDLNFGPDGYLYIALGDGGEGGDPHNNGQNRQSLLGKMLRIDVDQGDAYRIPEDNPFVETDETLDEIWALGLRSPWRFSFDRQTGDLWFGDVGEESFEEVNFQPAGSNGGENYGWRCYEGNAVFNSTDCGEAGSYTSPVLAYDSELPLGCSVTGGYVYRGVNYPQLTGKYVYTDFCSGKIWTLERNNSDEWINTEIYEGPNYQYVSFGEDAQGELYLAGIEGGIYEISGLTTPTDEPRLDARLQFRPNPFDRSIWIDGTIAENGNYRMQLLDARGQKIWEFQRRLDGQFQQHLATDELPAGIYLFRLERNGISTVRKIVKQ</sequence>
<organism evidence="3 4">
    <name type="scientific">Flavilitoribacter nigricans (strain ATCC 23147 / DSM 23189 / NBRC 102662 / NCIMB 1420 / SS-2)</name>
    <name type="common">Lewinella nigricans</name>
    <dbReference type="NCBI Taxonomy" id="1122177"/>
    <lineage>
        <taxon>Bacteria</taxon>
        <taxon>Pseudomonadati</taxon>
        <taxon>Bacteroidota</taxon>
        <taxon>Saprospiria</taxon>
        <taxon>Saprospirales</taxon>
        <taxon>Lewinellaceae</taxon>
        <taxon>Flavilitoribacter</taxon>
    </lineage>
</organism>
<dbReference type="InterPro" id="IPR011042">
    <property type="entry name" value="6-blade_b-propeller_TolB-like"/>
</dbReference>
<dbReference type="Pfam" id="PF07995">
    <property type="entry name" value="GSDH"/>
    <property type="match status" value="1"/>
</dbReference>
<dbReference type="AlphaFoldDB" id="A0A2D0MXX4"/>
<dbReference type="PANTHER" id="PTHR19328:SF75">
    <property type="entry name" value="ALDOSE SUGAR DEHYDROGENASE YLII"/>
    <property type="match status" value="1"/>
</dbReference>
<evidence type="ECO:0000259" key="2">
    <source>
        <dbReference type="Pfam" id="PF18962"/>
    </source>
</evidence>
<dbReference type="SUPFAM" id="SSF50952">
    <property type="entry name" value="Soluble quinoprotein glucose dehydrogenase"/>
    <property type="match status" value="1"/>
</dbReference>
<evidence type="ECO:0000313" key="3">
    <source>
        <dbReference type="EMBL" id="PHN00976.1"/>
    </source>
</evidence>
<protein>
    <submittedName>
        <fullName evidence="3">Cadherin</fullName>
    </submittedName>
</protein>
<keyword evidence="4" id="KW-1185">Reference proteome</keyword>
<dbReference type="InterPro" id="IPR026444">
    <property type="entry name" value="Secre_tail"/>
</dbReference>
<reference evidence="3 4" key="1">
    <citation type="submission" date="2017-10" db="EMBL/GenBank/DDBJ databases">
        <title>The draft genome sequence of Lewinella nigricans NBRC 102662.</title>
        <authorList>
            <person name="Wang K."/>
        </authorList>
    </citation>
    <scope>NUCLEOTIDE SEQUENCE [LARGE SCALE GENOMIC DNA]</scope>
    <source>
        <strain evidence="3 4">NBRC 102662</strain>
    </source>
</reference>
<dbReference type="EMBL" id="PDUD01000067">
    <property type="protein sequence ID" value="PHN00976.1"/>
    <property type="molecule type" value="Genomic_DNA"/>
</dbReference>
<dbReference type="InterPro" id="IPR011041">
    <property type="entry name" value="Quinoprot_gluc/sorb_DH_b-prop"/>
</dbReference>
<dbReference type="Proteomes" id="UP000223913">
    <property type="component" value="Unassembled WGS sequence"/>
</dbReference>
<feature type="domain" description="Glucose/Sorbosone dehydrogenase" evidence="1">
    <location>
        <begin position="81"/>
        <end position="389"/>
    </location>
</feature>